<feature type="binding site" evidence="8">
    <location>
        <position position="465"/>
    </location>
    <ligand>
        <name>Zn(2+)</name>
        <dbReference type="ChEBI" id="CHEBI:29105"/>
        <label>1</label>
    </ligand>
</feature>
<evidence type="ECO:0000256" key="2">
    <source>
        <dbReference type="ARBA" id="ARBA00022705"/>
    </source>
</evidence>
<feature type="compositionally biased region" description="Gly residues" evidence="9">
    <location>
        <begin position="695"/>
        <end position="713"/>
    </location>
</feature>
<evidence type="ECO:0000256" key="1">
    <source>
        <dbReference type="ARBA" id="ARBA00022515"/>
    </source>
</evidence>
<evidence type="ECO:0000256" key="4">
    <source>
        <dbReference type="ARBA" id="ARBA00022741"/>
    </source>
</evidence>
<protein>
    <recommendedName>
        <fullName evidence="8">Probable replication restart protein PriA</fullName>
    </recommendedName>
    <alternativeName>
        <fullName evidence="8">Putative ATP-dependent DNA helicase PriA</fullName>
    </alternativeName>
</protein>
<feature type="binding site" evidence="8">
    <location>
        <position position="495"/>
    </location>
    <ligand>
        <name>Zn(2+)</name>
        <dbReference type="ChEBI" id="CHEBI:29105"/>
        <label>2</label>
    </ligand>
</feature>
<reference evidence="11 12" key="1">
    <citation type="submission" date="2023-07" db="EMBL/GenBank/DDBJ databases">
        <title>Sequencing the genomes of 1000 actinobacteria strains.</title>
        <authorList>
            <person name="Klenk H.-P."/>
        </authorList>
    </citation>
    <scope>NUCLEOTIDE SEQUENCE [LARGE SCALE GENOMIC DNA]</scope>
    <source>
        <strain evidence="11 12">DSM 45554</strain>
    </source>
</reference>
<keyword evidence="5 8" id="KW-0862">Zinc</keyword>
<keyword evidence="11" id="KW-0378">Hydrolase</keyword>
<dbReference type="InterPro" id="IPR005259">
    <property type="entry name" value="PriA"/>
</dbReference>
<dbReference type="RefSeq" id="WP_274992445.1">
    <property type="nucleotide sequence ID" value="NZ_JAJQQP010000002.1"/>
</dbReference>
<comment type="cofactor">
    <cofactor evidence="8">
        <name>Zn(2+)</name>
        <dbReference type="ChEBI" id="CHEBI:29105"/>
    </cofactor>
    <text evidence="8">Binds 2 zinc ions per subunit.</text>
</comment>
<comment type="function">
    <text evidence="8">Initiates the restart of stalled replication forks, which reloads the replicative helicase on sites other than the origin of replication. Recognizes and binds to abandoned replication forks and remodels them to uncover a helicase loading site. Promotes assembly of the primosome at these replication forks.</text>
</comment>
<organism evidence="11 12">
    <name type="scientific">Promicromonospora iranensis</name>
    <dbReference type="NCBI Taxonomy" id="1105144"/>
    <lineage>
        <taxon>Bacteria</taxon>
        <taxon>Bacillati</taxon>
        <taxon>Actinomycetota</taxon>
        <taxon>Actinomycetes</taxon>
        <taxon>Micrococcales</taxon>
        <taxon>Promicromonosporaceae</taxon>
        <taxon>Promicromonospora</taxon>
    </lineage>
</organism>
<comment type="caution">
    <text evidence="11">The sequence shown here is derived from an EMBL/GenBank/DDBJ whole genome shotgun (WGS) entry which is preliminary data.</text>
</comment>
<feature type="binding site" evidence="8">
    <location>
        <position position="474"/>
    </location>
    <ligand>
        <name>Zn(2+)</name>
        <dbReference type="ChEBI" id="CHEBI:29105"/>
        <label>2</label>
    </ligand>
</feature>
<name>A0ABU2CH61_9MICO</name>
<feature type="binding site" evidence="8">
    <location>
        <position position="507"/>
    </location>
    <ligand>
        <name>Zn(2+)</name>
        <dbReference type="ChEBI" id="CHEBI:29105"/>
        <label>1</label>
    </ligand>
</feature>
<feature type="binding site" evidence="8">
    <location>
        <position position="468"/>
    </location>
    <ligand>
        <name>Zn(2+)</name>
        <dbReference type="ChEBI" id="CHEBI:29105"/>
        <label>1</label>
    </ligand>
</feature>
<keyword evidence="1 8" id="KW-0639">Primosome</keyword>
<evidence type="ECO:0000259" key="10">
    <source>
        <dbReference type="Pfam" id="PF17764"/>
    </source>
</evidence>
<accession>A0ABU2CH61</accession>
<dbReference type="Gene3D" id="3.40.50.300">
    <property type="entry name" value="P-loop containing nucleotide triphosphate hydrolases"/>
    <property type="match status" value="1"/>
</dbReference>
<comment type="subunit">
    <text evidence="8">Component of the replication restart primosome.</text>
</comment>
<dbReference type="InterPro" id="IPR027417">
    <property type="entry name" value="P-loop_NTPase"/>
</dbReference>
<feature type="compositionally biased region" description="Acidic residues" evidence="9">
    <location>
        <begin position="230"/>
        <end position="240"/>
    </location>
</feature>
<dbReference type="Proteomes" id="UP001183585">
    <property type="component" value="Unassembled WGS sequence"/>
</dbReference>
<feature type="region of interest" description="Disordered" evidence="9">
    <location>
        <begin position="222"/>
        <end position="250"/>
    </location>
</feature>
<dbReference type="InterPro" id="IPR042115">
    <property type="entry name" value="PriA_3primeBD_sf"/>
</dbReference>
<keyword evidence="7 8" id="KW-0238">DNA-binding</keyword>
<feature type="binding site" evidence="8">
    <location>
        <position position="477"/>
    </location>
    <ligand>
        <name>Zn(2+)</name>
        <dbReference type="ChEBI" id="CHEBI:29105"/>
        <label>2</label>
    </ligand>
</feature>
<comment type="similarity">
    <text evidence="8">Belongs to the helicase family. PriA subfamily.</text>
</comment>
<keyword evidence="2 8" id="KW-0235">DNA replication</keyword>
<proteinExistence type="inferred from homology"/>
<sequence length="765" mass="78972">MNGDTEQDTLPDGALLGLDEVGAAPARGRGKGGRSGSRNPLDKAETNGIPITETLPVAHVVLDLQPAHLDQAYDYLVPVTMADDAQPGVRVKARFGRQDVAGYVVARQETSDHDGRLVPLRKVVSGERVLTPQVLDLCQAVAHRYAGTLADVLRLALPPRHARVEKEPAPADVPDQPLVEPVEASGATSLPPQTSAWAPYRGGEAYLRRILAGEAPRAVWSALPGVGTDTDTETDADTDTDTGSGAGAGTPHWAAAVAQAVRACVAGGRGALVVVPDARDAARVTTALEVAGLGSDDVVRLLADDGPAPRYRAFLRALRGAAHVVVGTRAAMFAPVADLGLVILWGDGEETLAEPHSPYPHARDVLALRAEREGTAFLLGSPGRTVQAQALLASGWARELAAARDVVRSRAPRVRALTSVELARDGAAAAARLPSAAWRAAREALEHGPVLVQVPRSGYLPVVACSRCRVAARCGHCHGPLGLPHADGAPQCTWCGRLAGGWRCEECGWTGLRSVRVGSARTAEELGRAFTGVPVRLSSASAPGGVIDAVPATPALVVATPGAEPVAESGYRTALLLDAAVMTGGTGLAAGTEALHRWLAAGSLVRPDGQVLLVGDGAPGPTQGLVRWDPAGFAERELDERAELHLPPAVRVAAVTGDRTAVDAVVARVGLREDPGTGSGVLGPVEVDPDATGRGPAGRGAGAPSGGRGGAGGVQALDLPVRTVLRVPLAQGDELARRLKASLAVRSARREGGTVRVQLDPKEML</sequence>
<feature type="region of interest" description="Disordered" evidence="9">
    <location>
        <begin position="675"/>
        <end position="714"/>
    </location>
</feature>
<dbReference type="PANTHER" id="PTHR30580">
    <property type="entry name" value="PRIMOSOMAL PROTEIN N"/>
    <property type="match status" value="1"/>
</dbReference>
<feature type="domain" description="Primosomal protein N' 3' DNA-binding" evidence="10">
    <location>
        <begin position="60"/>
        <end position="158"/>
    </location>
</feature>
<feature type="region of interest" description="Disordered" evidence="9">
    <location>
        <begin position="1"/>
        <end position="47"/>
    </location>
</feature>
<dbReference type="HAMAP" id="MF_00983">
    <property type="entry name" value="PriA"/>
    <property type="match status" value="1"/>
</dbReference>
<dbReference type="Pfam" id="PF17764">
    <property type="entry name" value="PriA_3primeBD"/>
    <property type="match status" value="1"/>
</dbReference>
<dbReference type="GO" id="GO:0016787">
    <property type="term" value="F:hydrolase activity"/>
    <property type="evidence" value="ECO:0007669"/>
    <property type="project" value="UniProtKB-KW"/>
</dbReference>
<gene>
    <name evidence="8" type="primary">priA</name>
    <name evidence="11" type="ORF">J2S48_000186</name>
</gene>
<evidence type="ECO:0000313" key="11">
    <source>
        <dbReference type="EMBL" id="MDR7380671.1"/>
    </source>
</evidence>
<keyword evidence="6 8" id="KW-0067">ATP-binding</keyword>
<feature type="binding site" evidence="8">
    <location>
        <position position="504"/>
    </location>
    <ligand>
        <name>Zn(2+)</name>
        <dbReference type="ChEBI" id="CHEBI:29105"/>
        <label>1</label>
    </ligand>
</feature>
<keyword evidence="12" id="KW-1185">Reference proteome</keyword>
<dbReference type="InterPro" id="IPR041222">
    <property type="entry name" value="PriA_3primeBD"/>
</dbReference>
<feature type="binding site" evidence="8">
    <location>
        <position position="492"/>
    </location>
    <ligand>
        <name>Zn(2+)</name>
        <dbReference type="ChEBI" id="CHEBI:29105"/>
        <label>2</label>
    </ligand>
</feature>
<evidence type="ECO:0000256" key="9">
    <source>
        <dbReference type="SAM" id="MobiDB-lite"/>
    </source>
</evidence>
<evidence type="ECO:0000256" key="5">
    <source>
        <dbReference type="ARBA" id="ARBA00022833"/>
    </source>
</evidence>
<dbReference type="EMBL" id="JAVDYE010000001">
    <property type="protein sequence ID" value="MDR7380671.1"/>
    <property type="molecule type" value="Genomic_DNA"/>
</dbReference>
<evidence type="ECO:0000313" key="12">
    <source>
        <dbReference type="Proteomes" id="UP001183585"/>
    </source>
</evidence>
<dbReference type="Gene3D" id="3.40.1440.60">
    <property type="entry name" value="PriA, 3(prime) DNA-binding domain"/>
    <property type="match status" value="1"/>
</dbReference>
<evidence type="ECO:0000256" key="7">
    <source>
        <dbReference type="ARBA" id="ARBA00023125"/>
    </source>
</evidence>
<evidence type="ECO:0000256" key="6">
    <source>
        <dbReference type="ARBA" id="ARBA00022840"/>
    </source>
</evidence>
<dbReference type="PANTHER" id="PTHR30580:SF0">
    <property type="entry name" value="PRIMOSOMAL PROTEIN N"/>
    <property type="match status" value="1"/>
</dbReference>
<evidence type="ECO:0000256" key="3">
    <source>
        <dbReference type="ARBA" id="ARBA00022723"/>
    </source>
</evidence>
<comment type="caution">
    <text evidence="8">As this protein does not have any detectable helicase domains, it probably does not have helicase activity.</text>
</comment>
<keyword evidence="3 8" id="KW-0479">Metal-binding</keyword>
<evidence type="ECO:0000256" key="8">
    <source>
        <dbReference type="HAMAP-Rule" id="MF_00983"/>
    </source>
</evidence>
<keyword evidence="4 8" id="KW-0547">Nucleotide-binding</keyword>